<dbReference type="PANTHER" id="PTHR11227">
    <property type="entry name" value="WD-REPEAT PROTEIN INTERACTING WITH PHOSPHOINOSIDES WIPI -RELATED"/>
    <property type="match status" value="1"/>
</dbReference>
<dbReference type="Gene3D" id="2.130.10.10">
    <property type="entry name" value="YVTN repeat-like/Quinoprotein amine dehydrogenase"/>
    <property type="match status" value="1"/>
</dbReference>
<keyword evidence="2" id="KW-0677">Repeat</keyword>
<dbReference type="EMBL" id="JWZX01002330">
    <property type="protein sequence ID" value="KOO29922.1"/>
    <property type="molecule type" value="Genomic_DNA"/>
</dbReference>
<sequence>MRLDTASTSELLYVGFNQDKGCFACGTDSGFRIFNCDPFKQTYRRDFANGGIGIVEMLFRCNILALVGGGRNPRYPPNKVMIWDDHQNRCIGELSFRSEVKAVRMSRERVVVVLEYKIYVYNFADLNLLNTVETVSNPKGLCSLCADSRLCVLACPGLQKGHLRVELFDMSRSTLINACESALSCLALNTDGSRLATASERGTLVRVWDTRSGQRLAELRRGAEPAEIQCLSFNLDSSYLLVSSDHGTIHIFKLTFSFLGNLLPRAITPSYIQSQWSFAQFRLPGSEKTPTRSIAAFGGQDRETFLVVCADGTFFKCRFDALKGGECRARRLAAVPLQ</sequence>
<dbReference type="InterPro" id="IPR001680">
    <property type="entry name" value="WD40_rpt"/>
</dbReference>
<evidence type="ECO:0000256" key="3">
    <source>
        <dbReference type="ARBA" id="ARBA00025740"/>
    </source>
</evidence>
<comment type="similarity">
    <text evidence="3">Belongs to the WD repeat PROPPIN family.</text>
</comment>
<dbReference type="Pfam" id="PF21032">
    <property type="entry name" value="PROPPIN"/>
    <property type="match status" value="1"/>
</dbReference>
<reference evidence="5" key="1">
    <citation type="journal article" date="2015" name="PLoS Genet.">
        <title>Genome Sequence and Transcriptome Analyses of Chrysochromulina tobin: Metabolic Tools for Enhanced Algal Fitness in the Prominent Order Prymnesiales (Haptophyceae).</title>
        <authorList>
            <person name="Hovde B.T."/>
            <person name="Deodato C.R."/>
            <person name="Hunsperger H.M."/>
            <person name="Ryken S.A."/>
            <person name="Yost W."/>
            <person name="Jha R.K."/>
            <person name="Patterson J."/>
            <person name="Monnat R.J. Jr."/>
            <person name="Barlow S.B."/>
            <person name="Starkenburg S.R."/>
            <person name="Cattolico R.A."/>
        </authorList>
    </citation>
    <scope>NUCLEOTIDE SEQUENCE</scope>
    <source>
        <strain evidence="5">CCMP291</strain>
    </source>
</reference>
<accession>A0A0M0JUA5</accession>
<dbReference type="AlphaFoldDB" id="A0A0M0JUA5"/>
<dbReference type="Proteomes" id="UP000037460">
    <property type="component" value="Unassembled WGS sequence"/>
</dbReference>
<evidence type="ECO:0000313" key="4">
    <source>
        <dbReference type="EMBL" id="KOO29922.1"/>
    </source>
</evidence>
<organism evidence="4 5">
    <name type="scientific">Chrysochromulina tobinii</name>
    <dbReference type="NCBI Taxonomy" id="1460289"/>
    <lineage>
        <taxon>Eukaryota</taxon>
        <taxon>Haptista</taxon>
        <taxon>Haptophyta</taxon>
        <taxon>Prymnesiophyceae</taxon>
        <taxon>Prymnesiales</taxon>
        <taxon>Chrysochromulinaceae</taxon>
        <taxon>Chrysochromulina</taxon>
    </lineage>
</organism>
<dbReference type="InterPro" id="IPR015943">
    <property type="entry name" value="WD40/YVTN_repeat-like_dom_sf"/>
</dbReference>
<dbReference type="GO" id="GO:0005737">
    <property type="term" value="C:cytoplasm"/>
    <property type="evidence" value="ECO:0007669"/>
    <property type="project" value="UniProtKB-ARBA"/>
</dbReference>
<dbReference type="SUPFAM" id="SSF50978">
    <property type="entry name" value="WD40 repeat-like"/>
    <property type="match status" value="1"/>
</dbReference>
<keyword evidence="5" id="KW-1185">Reference proteome</keyword>
<gene>
    <name evidence="4" type="ORF">Ctob_014472</name>
</gene>
<evidence type="ECO:0000256" key="2">
    <source>
        <dbReference type="ARBA" id="ARBA00022737"/>
    </source>
</evidence>
<comment type="caution">
    <text evidence="4">The sequence shown here is derived from an EMBL/GenBank/DDBJ whole genome shotgun (WGS) entry which is preliminary data.</text>
</comment>
<dbReference type="InterPro" id="IPR036322">
    <property type="entry name" value="WD40_repeat_dom_sf"/>
</dbReference>
<proteinExistence type="inferred from homology"/>
<dbReference type="SMART" id="SM00320">
    <property type="entry name" value="WD40"/>
    <property type="match status" value="2"/>
</dbReference>
<dbReference type="OrthoDB" id="1667587at2759"/>
<name>A0A0M0JUA5_9EUKA</name>
<dbReference type="InterPro" id="IPR048720">
    <property type="entry name" value="PROPPIN"/>
</dbReference>
<keyword evidence="1" id="KW-0853">WD repeat</keyword>
<protein>
    <submittedName>
        <fullName evidence="4">Wd repeat domain phosphoinositide-interacting protein 3-like protein</fullName>
    </submittedName>
</protein>
<evidence type="ECO:0000256" key="1">
    <source>
        <dbReference type="ARBA" id="ARBA00022574"/>
    </source>
</evidence>
<evidence type="ECO:0000313" key="5">
    <source>
        <dbReference type="Proteomes" id="UP000037460"/>
    </source>
</evidence>